<dbReference type="GO" id="GO:0016747">
    <property type="term" value="F:acyltransferase activity, transferring groups other than amino-acyl groups"/>
    <property type="evidence" value="ECO:0007669"/>
    <property type="project" value="InterPro"/>
</dbReference>
<keyword evidence="2" id="KW-1133">Transmembrane helix</keyword>
<organism evidence="4">
    <name type="scientific">Chromera velia CCMP2878</name>
    <dbReference type="NCBI Taxonomy" id="1169474"/>
    <lineage>
        <taxon>Eukaryota</taxon>
        <taxon>Sar</taxon>
        <taxon>Alveolata</taxon>
        <taxon>Colpodellida</taxon>
        <taxon>Chromeraceae</taxon>
        <taxon>Chromera</taxon>
    </lineage>
</organism>
<keyword evidence="2" id="KW-0472">Membrane</keyword>
<evidence type="ECO:0000313" key="4">
    <source>
        <dbReference type="EMBL" id="CEM54232.1"/>
    </source>
</evidence>
<dbReference type="AlphaFoldDB" id="A0A0G4IAP9"/>
<feature type="compositionally biased region" description="Polar residues" evidence="1">
    <location>
        <begin position="534"/>
        <end position="553"/>
    </location>
</feature>
<feature type="region of interest" description="Disordered" evidence="1">
    <location>
        <begin position="532"/>
        <end position="556"/>
    </location>
</feature>
<feature type="region of interest" description="Disordered" evidence="1">
    <location>
        <begin position="364"/>
        <end position="388"/>
    </location>
</feature>
<evidence type="ECO:0000256" key="2">
    <source>
        <dbReference type="SAM" id="Phobius"/>
    </source>
</evidence>
<dbReference type="InterPro" id="IPR050879">
    <property type="entry name" value="Acyltransferase_3"/>
</dbReference>
<sequence length="578" mass="65431">MSESSSDSGGRRSSVRALEHDFDFGDVVQDELGEKEEEEQRKSESRTSSPHPMEASPHSPSRARLQKRTITALPFARFLAAVHIGLGHFGSTFEEELGPDSLWRRWTDSLKWAHSQVSFFFVLSGFVQVYAVLSKAQSNTQRLPNSQKQSTVGKWLRRLNGVYAAYFVSLIVPMLLLGSLSLSSVGQNKEAKLVHEDETPLEPEYQSWSDAQRDYASRFFRRGAWKDWWNLFCQFFLIKTWWSPWTFFRFPELKGEPYDLNVPGWFLSTLVGIWILFPLLQMLLNSVTEEWMLWGGLGVCFAYTFFAEYVLLPVFGQSGLGSPNFDFHPLCHVNQYLFGMVLAKLFIMKEAAWLGEEGEVETGQMDREGSANVEAGLQTEEERGGERGRGWKTGAAKVARCLLTHLDTLSYALLFCFVLFVPPPADSLLKGGVILPLWGVLIIGLSIGRGVTSALFSLTPLQWLGSFSLCLYLFQMICLALTATLNSTLSSALGKWWKDDALHKFTVFFFFLFLLSILFETFVAQPLNRRLNRKPQTAPTPQETDQTLAASDSSPHRIETQMRNFPGQRLLPEQNAQS</sequence>
<feature type="domain" description="Acyltransferase 3" evidence="3">
    <location>
        <begin position="75"/>
        <end position="519"/>
    </location>
</feature>
<feature type="transmembrane region" description="Helical" evidence="2">
    <location>
        <begin position="505"/>
        <end position="524"/>
    </location>
</feature>
<feature type="transmembrane region" description="Helical" evidence="2">
    <location>
        <begin position="112"/>
        <end position="133"/>
    </location>
</feature>
<dbReference type="PANTHER" id="PTHR23028">
    <property type="entry name" value="ACETYLTRANSFERASE"/>
    <property type="match status" value="1"/>
</dbReference>
<feature type="transmembrane region" description="Helical" evidence="2">
    <location>
        <begin position="265"/>
        <end position="284"/>
    </location>
</feature>
<reference evidence="4" key="1">
    <citation type="submission" date="2014-11" db="EMBL/GenBank/DDBJ databases">
        <authorList>
            <person name="Otto D Thomas"/>
            <person name="Naeem Raeece"/>
        </authorList>
    </citation>
    <scope>NUCLEOTIDE SEQUENCE</scope>
</reference>
<dbReference type="EMBL" id="CDMZ01005768">
    <property type="protein sequence ID" value="CEM54232.1"/>
    <property type="molecule type" value="Genomic_DNA"/>
</dbReference>
<feature type="transmembrane region" description="Helical" evidence="2">
    <location>
        <begin position="402"/>
        <end position="421"/>
    </location>
</feature>
<feature type="compositionally biased region" description="Low complexity" evidence="1">
    <location>
        <begin position="1"/>
        <end position="12"/>
    </location>
</feature>
<dbReference type="Pfam" id="PF01757">
    <property type="entry name" value="Acyl_transf_3"/>
    <property type="match status" value="1"/>
</dbReference>
<dbReference type="InterPro" id="IPR002656">
    <property type="entry name" value="Acyl_transf_3_dom"/>
</dbReference>
<feature type="transmembrane region" description="Helical" evidence="2">
    <location>
        <begin position="291"/>
        <end position="315"/>
    </location>
</feature>
<accession>A0A0G4IAP9</accession>
<dbReference type="PhylomeDB" id="A0A0G4IAP9"/>
<feature type="transmembrane region" description="Helical" evidence="2">
    <location>
        <begin position="433"/>
        <end position="451"/>
    </location>
</feature>
<gene>
    <name evidence="4" type="ORF">Cvel_12610</name>
</gene>
<protein>
    <recommendedName>
        <fullName evidence="3">Acyltransferase 3 domain-containing protein</fullName>
    </recommendedName>
</protein>
<dbReference type="PANTHER" id="PTHR23028:SF53">
    <property type="entry name" value="ACYL_TRANSF_3 DOMAIN-CONTAINING PROTEIN"/>
    <property type="match status" value="1"/>
</dbReference>
<evidence type="ECO:0000259" key="3">
    <source>
        <dbReference type="Pfam" id="PF01757"/>
    </source>
</evidence>
<dbReference type="GO" id="GO:0016020">
    <property type="term" value="C:membrane"/>
    <property type="evidence" value="ECO:0007669"/>
    <property type="project" value="TreeGrafter"/>
</dbReference>
<dbReference type="VEuPathDB" id="CryptoDB:Cvel_12610"/>
<feature type="transmembrane region" description="Helical" evidence="2">
    <location>
        <begin position="228"/>
        <end position="245"/>
    </location>
</feature>
<feature type="compositionally biased region" description="Acidic residues" evidence="1">
    <location>
        <begin position="28"/>
        <end position="37"/>
    </location>
</feature>
<evidence type="ECO:0000256" key="1">
    <source>
        <dbReference type="SAM" id="MobiDB-lite"/>
    </source>
</evidence>
<proteinExistence type="predicted"/>
<keyword evidence="2" id="KW-0812">Transmembrane</keyword>
<feature type="transmembrane region" description="Helical" evidence="2">
    <location>
        <begin position="463"/>
        <end position="485"/>
    </location>
</feature>
<feature type="region of interest" description="Disordered" evidence="1">
    <location>
        <begin position="1"/>
        <end position="64"/>
    </location>
</feature>
<name>A0A0G4IAP9_9ALVE</name>
<dbReference type="GO" id="GO:0000271">
    <property type="term" value="P:polysaccharide biosynthetic process"/>
    <property type="evidence" value="ECO:0007669"/>
    <property type="project" value="TreeGrafter"/>
</dbReference>
<feature type="transmembrane region" description="Helical" evidence="2">
    <location>
        <begin position="163"/>
        <end position="182"/>
    </location>
</feature>